<dbReference type="AlphaFoldDB" id="A0A2G5E674"/>
<keyword evidence="4" id="KW-1185">Reference proteome</keyword>
<feature type="compositionally biased region" description="Basic and acidic residues" evidence="1">
    <location>
        <begin position="165"/>
        <end position="180"/>
    </location>
</feature>
<proteinExistence type="predicted"/>
<protein>
    <submittedName>
        <fullName evidence="3">Uncharacterized protein</fullName>
    </submittedName>
</protein>
<dbReference type="STRING" id="218851.A0A2G5E674"/>
<dbReference type="Proteomes" id="UP000230069">
    <property type="component" value="Unassembled WGS sequence"/>
</dbReference>
<feature type="transmembrane region" description="Helical" evidence="2">
    <location>
        <begin position="48"/>
        <end position="67"/>
    </location>
</feature>
<dbReference type="EMBL" id="KZ305028">
    <property type="protein sequence ID" value="PIA51226.1"/>
    <property type="molecule type" value="Genomic_DNA"/>
</dbReference>
<sequence>MATTRNTRHRPLHTWGVVILTITHKGYLRAEHRLHGPSVILLQKLATLLGPLLYAVQYQWLTILSFIDKQILTIEKMTESLLPVSSYLFNMIDELIQASESVPEKFDVVLDKLLAIMYYIPFLNWSLTQSISIVNFLIMTLTDWGHHVTTEKEIMIDTNSHDHANELTSKEEEDKHHENSEDIASPSAVKSVIRNGGDEEMQKKDQVQDMETKKVQPTYKEKLEMGTKNDEIGYEDPVLELFATAWHTK</sequence>
<evidence type="ECO:0000256" key="1">
    <source>
        <dbReference type="SAM" id="MobiDB-lite"/>
    </source>
</evidence>
<keyword evidence="2" id="KW-1133">Transmembrane helix</keyword>
<organism evidence="3 4">
    <name type="scientific">Aquilegia coerulea</name>
    <name type="common">Rocky mountain columbine</name>
    <dbReference type="NCBI Taxonomy" id="218851"/>
    <lineage>
        <taxon>Eukaryota</taxon>
        <taxon>Viridiplantae</taxon>
        <taxon>Streptophyta</taxon>
        <taxon>Embryophyta</taxon>
        <taxon>Tracheophyta</taxon>
        <taxon>Spermatophyta</taxon>
        <taxon>Magnoliopsida</taxon>
        <taxon>Ranunculales</taxon>
        <taxon>Ranunculaceae</taxon>
        <taxon>Thalictroideae</taxon>
        <taxon>Aquilegia</taxon>
    </lineage>
</organism>
<evidence type="ECO:0000313" key="4">
    <source>
        <dbReference type="Proteomes" id="UP000230069"/>
    </source>
</evidence>
<evidence type="ECO:0000313" key="3">
    <source>
        <dbReference type="EMBL" id="PIA51226.1"/>
    </source>
</evidence>
<dbReference type="PANTHER" id="PTHR37710:SF1">
    <property type="entry name" value="TRANSMEMBRANE PROTEIN"/>
    <property type="match status" value="1"/>
</dbReference>
<feature type="compositionally biased region" description="Basic and acidic residues" evidence="1">
    <location>
        <begin position="196"/>
        <end position="222"/>
    </location>
</feature>
<feature type="region of interest" description="Disordered" evidence="1">
    <location>
        <begin position="165"/>
        <end position="222"/>
    </location>
</feature>
<keyword evidence="2" id="KW-0812">Transmembrane</keyword>
<dbReference type="InParanoid" id="A0A2G5E674"/>
<keyword evidence="2" id="KW-0472">Membrane</keyword>
<dbReference type="OrthoDB" id="1939616at2759"/>
<name>A0A2G5E674_AQUCA</name>
<gene>
    <name evidence="3" type="ORF">AQUCO_01100217v1</name>
</gene>
<dbReference type="FunCoup" id="A0A2G5E674">
    <property type="interactions" value="7"/>
</dbReference>
<dbReference type="PANTHER" id="PTHR37710">
    <property type="entry name" value="TRANSMEMBRANE PROTEIN"/>
    <property type="match status" value="1"/>
</dbReference>
<reference evidence="3 4" key="1">
    <citation type="submission" date="2017-09" db="EMBL/GenBank/DDBJ databases">
        <title>WGS assembly of Aquilegia coerulea Goldsmith.</title>
        <authorList>
            <person name="Hodges S."/>
            <person name="Kramer E."/>
            <person name="Nordborg M."/>
            <person name="Tomkins J."/>
            <person name="Borevitz J."/>
            <person name="Derieg N."/>
            <person name="Yan J."/>
            <person name="Mihaltcheva S."/>
            <person name="Hayes R.D."/>
            <person name="Rokhsar D."/>
        </authorList>
    </citation>
    <scope>NUCLEOTIDE SEQUENCE [LARGE SCALE GENOMIC DNA]</scope>
    <source>
        <strain evidence="4">cv. Goldsmith</strain>
    </source>
</reference>
<evidence type="ECO:0000256" key="2">
    <source>
        <dbReference type="SAM" id="Phobius"/>
    </source>
</evidence>
<accession>A0A2G5E674</accession>